<comment type="subcellular location">
    <subcellularLocation>
        <location evidence="1">Cell membrane</location>
        <topology evidence="1">Multi-pass membrane protein</topology>
    </subcellularLocation>
</comment>
<evidence type="ECO:0000313" key="9">
    <source>
        <dbReference type="Proteomes" id="UP000019384"/>
    </source>
</evidence>
<dbReference type="InterPro" id="IPR052053">
    <property type="entry name" value="IM_YidH-like"/>
</dbReference>
<dbReference type="Proteomes" id="UP000019384">
    <property type="component" value="Unassembled WGS sequence"/>
</dbReference>
<reference evidence="8" key="2">
    <citation type="submission" date="2014-02" db="EMBL/GenBank/DDBJ databases">
        <title>Complete DNA sequence of /Kuraishia capsulata/ illustrates novel genomic features among budding yeasts (/Saccharomycotina/).</title>
        <authorList>
            <person name="Morales L."/>
            <person name="Noel B."/>
            <person name="Porcel B."/>
            <person name="Marcet-Houben M."/>
            <person name="Hullo M-F."/>
            <person name="Sacerdot C."/>
            <person name="Tekaia F."/>
            <person name="Leh-Louis V."/>
            <person name="Despons L."/>
            <person name="Khanna V."/>
            <person name="Aury J-M."/>
            <person name="Barbe V."/>
            <person name="Couloux A."/>
            <person name="Labadie K."/>
            <person name="Pelletier E."/>
            <person name="Souciet J-L."/>
            <person name="Boekhout T."/>
            <person name="Gabaldon T."/>
            <person name="Wincker P."/>
            <person name="Dujon B."/>
        </authorList>
    </citation>
    <scope>NUCLEOTIDE SEQUENCE</scope>
    <source>
        <strain evidence="8">CBS 1993</strain>
    </source>
</reference>
<keyword evidence="5 6" id="KW-0472">Membrane</keyword>
<keyword evidence="3 6" id="KW-0812">Transmembrane</keyword>
<evidence type="ECO:0000256" key="3">
    <source>
        <dbReference type="ARBA" id="ARBA00022692"/>
    </source>
</evidence>
<keyword evidence="9" id="KW-1185">Reference proteome</keyword>
<feature type="transmembrane region" description="Helical" evidence="6">
    <location>
        <begin position="132"/>
        <end position="152"/>
    </location>
</feature>
<keyword evidence="2" id="KW-1003">Cell membrane</keyword>
<reference evidence="8" key="1">
    <citation type="submission" date="2013-12" db="EMBL/GenBank/DDBJ databases">
        <authorList>
            <person name="Genoscope - CEA"/>
        </authorList>
    </citation>
    <scope>NUCLEOTIDE SEQUENCE</scope>
    <source>
        <strain evidence="8">CBS 1993</strain>
    </source>
</reference>
<dbReference type="PANTHER" id="PTHR34187">
    <property type="entry name" value="FGR18P"/>
    <property type="match status" value="1"/>
</dbReference>
<evidence type="ECO:0000256" key="4">
    <source>
        <dbReference type="ARBA" id="ARBA00022989"/>
    </source>
</evidence>
<evidence type="ECO:0000256" key="2">
    <source>
        <dbReference type="ARBA" id="ARBA00022475"/>
    </source>
</evidence>
<feature type="domain" description="DUF202" evidence="7">
    <location>
        <begin position="35"/>
        <end position="117"/>
    </location>
</feature>
<dbReference type="OrthoDB" id="199599at2759"/>
<evidence type="ECO:0000259" key="7">
    <source>
        <dbReference type="Pfam" id="PF02656"/>
    </source>
</evidence>
<dbReference type="InterPro" id="IPR003807">
    <property type="entry name" value="DUF202"/>
</dbReference>
<feature type="transmembrane region" description="Helical" evidence="6">
    <location>
        <begin position="47"/>
        <end position="67"/>
    </location>
</feature>
<dbReference type="EMBL" id="HG793128">
    <property type="protein sequence ID" value="CDK27561.1"/>
    <property type="molecule type" value="Genomic_DNA"/>
</dbReference>
<dbReference type="GO" id="GO:0005886">
    <property type="term" value="C:plasma membrane"/>
    <property type="evidence" value="ECO:0007669"/>
    <property type="project" value="UniProtKB-SubCell"/>
</dbReference>
<accession>W6MM29</accession>
<evidence type="ECO:0000256" key="5">
    <source>
        <dbReference type="ARBA" id="ARBA00023136"/>
    </source>
</evidence>
<evidence type="ECO:0000256" key="6">
    <source>
        <dbReference type="SAM" id="Phobius"/>
    </source>
</evidence>
<dbReference type="GeneID" id="34520942"/>
<dbReference type="HOGENOM" id="CLU_113391_0_0_1"/>
<name>W6MM29_9ASCO</name>
<dbReference type="AlphaFoldDB" id="W6MM29"/>
<sequence>MPSQYGAVETEGLLDRFHRNLHAGLIIENKTSEPRDLLMTERTTLSWIRFSTVLALGCCSVMLNYRFDTDSSDDGDNGDGGAGSSHSAAKLTIGALFAALSLFCLIIPGYNYFKAVRNYATEKIETAGSGPVFVLVACSVLLLLGVNITLFAKGDFS</sequence>
<gene>
    <name evidence="8" type="ORF">KUCA_T00003539001</name>
</gene>
<protein>
    <recommendedName>
        <fullName evidence="7">DUF202 domain-containing protein</fullName>
    </recommendedName>
</protein>
<organism evidence="8 9">
    <name type="scientific">Kuraishia capsulata CBS 1993</name>
    <dbReference type="NCBI Taxonomy" id="1382522"/>
    <lineage>
        <taxon>Eukaryota</taxon>
        <taxon>Fungi</taxon>
        <taxon>Dikarya</taxon>
        <taxon>Ascomycota</taxon>
        <taxon>Saccharomycotina</taxon>
        <taxon>Pichiomycetes</taxon>
        <taxon>Pichiales</taxon>
        <taxon>Pichiaceae</taxon>
        <taxon>Kuraishia</taxon>
    </lineage>
</organism>
<keyword evidence="4 6" id="KW-1133">Transmembrane helix</keyword>
<dbReference type="Pfam" id="PF02656">
    <property type="entry name" value="DUF202"/>
    <property type="match status" value="1"/>
</dbReference>
<evidence type="ECO:0000313" key="8">
    <source>
        <dbReference type="EMBL" id="CDK27561.1"/>
    </source>
</evidence>
<proteinExistence type="predicted"/>
<dbReference type="PANTHER" id="PTHR34187:SF2">
    <property type="entry name" value="DUF202 DOMAIN-CONTAINING PROTEIN"/>
    <property type="match status" value="1"/>
</dbReference>
<dbReference type="RefSeq" id="XP_022459554.1">
    <property type="nucleotide sequence ID" value="XM_022601964.1"/>
</dbReference>
<feature type="transmembrane region" description="Helical" evidence="6">
    <location>
        <begin position="87"/>
        <end position="111"/>
    </location>
</feature>
<evidence type="ECO:0000256" key="1">
    <source>
        <dbReference type="ARBA" id="ARBA00004651"/>
    </source>
</evidence>